<evidence type="ECO:0000256" key="5">
    <source>
        <dbReference type="ARBA" id="ARBA00023136"/>
    </source>
</evidence>
<protein>
    <recommendedName>
        <fullName evidence="6">Gustatory receptor</fullName>
    </recommendedName>
</protein>
<feature type="transmembrane region" description="Helical" evidence="6">
    <location>
        <begin position="219"/>
        <end position="243"/>
    </location>
</feature>
<evidence type="ECO:0000256" key="6">
    <source>
        <dbReference type="RuleBase" id="RU363108"/>
    </source>
</evidence>
<accession>A0A182MQJ8</accession>
<dbReference type="GO" id="GO:0050909">
    <property type="term" value="P:sensory perception of taste"/>
    <property type="evidence" value="ECO:0007669"/>
    <property type="project" value="InterPro"/>
</dbReference>
<evidence type="ECO:0000256" key="4">
    <source>
        <dbReference type="ARBA" id="ARBA00022989"/>
    </source>
</evidence>
<feature type="transmembrane region" description="Helical" evidence="6">
    <location>
        <begin position="59"/>
        <end position="79"/>
    </location>
</feature>
<keyword evidence="5 6" id="KW-0472">Membrane</keyword>
<dbReference type="GO" id="GO:0007165">
    <property type="term" value="P:signal transduction"/>
    <property type="evidence" value="ECO:0007669"/>
    <property type="project" value="UniProtKB-KW"/>
</dbReference>
<dbReference type="Proteomes" id="UP000075883">
    <property type="component" value="Unassembled WGS sequence"/>
</dbReference>
<dbReference type="InterPro" id="IPR013604">
    <property type="entry name" value="7TM_chemorcpt"/>
</dbReference>
<feature type="transmembrane region" description="Helical" evidence="6">
    <location>
        <begin position="314"/>
        <end position="335"/>
    </location>
</feature>
<reference evidence="8" key="1">
    <citation type="submission" date="2013-09" db="EMBL/GenBank/DDBJ databases">
        <title>The Genome Sequence of Anopheles culicifacies species A.</title>
        <authorList>
            <consortium name="The Broad Institute Genomics Platform"/>
            <person name="Neafsey D.E."/>
            <person name="Besansky N."/>
            <person name="Howell P."/>
            <person name="Walton C."/>
            <person name="Young S.K."/>
            <person name="Zeng Q."/>
            <person name="Gargeya S."/>
            <person name="Fitzgerald M."/>
            <person name="Haas B."/>
            <person name="Abouelleil A."/>
            <person name="Allen A.W."/>
            <person name="Alvarado L."/>
            <person name="Arachchi H.M."/>
            <person name="Berlin A.M."/>
            <person name="Chapman S.B."/>
            <person name="Gainer-Dewar J."/>
            <person name="Goldberg J."/>
            <person name="Griggs A."/>
            <person name="Gujja S."/>
            <person name="Hansen M."/>
            <person name="Howarth C."/>
            <person name="Imamovic A."/>
            <person name="Ireland A."/>
            <person name="Larimer J."/>
            <person name="McCowan C."/>
            <person name="Murphy C."/>
            <person name="Pearson M."/>
            <person name="Poon T.W."/>
            <person name="Priest M."/>
            <person name="Roberts A."/>
            <person name="Saif S."/>
            <person name="Shea T."/>
            <person name="Sisk P."/>
            <person name="Sykes S."/>
            <person name="Wortman J."/>
            <person name="Nusbaum C."/>
            <person name="Birren B."/>
        </authorList>
    </citation>
    <scope>NUCLEOTIDE SEQUENCE [LARGE SCALE GENOMIC DNA]</scope>
    <source>
        <strain evidence="8">A-37</strain>
    </source>
</reference>
<dbReference type="EnsemblMetazoa" id="ACUA023878-RA">
    <property type="protein sequence ID" value="ACUA023878-PA"/>
    <property type="gene ID" value="ACUA023878"/>
</dbReference>
<comment type="function">
    <text evidence="6">Gustatory receptor which mediates acceptance or avoidance behavior, depending on its substrates.</text>
</comment>
<evidence type="ECO:0000313" key="8">
    <source>
        <dbReference type="Proteomes" id="UP000075883"/>
    </source>
</evidence>
<feature type="transmembrane region" description="Helical" evidence="6">
    <location>
        <begin position="190"/>
        <end position="213"/>
    </location>
</feature>
<keyword evidence="6" id="KW-0675">Receptor</keyword>
<name>A0A182MQJ8_9DIPT</name>
<feature type="transmembrane region" description="Helical" evidence="6">
    <location>
        <begin position="91"/>
        <end position="115"/>
    </location>
</feature>
<dbReference type="GO" id="GO:0005886">
    <property type="term" value="C:plasma membrane"/>
    <property type="evidence" value="ECO:0007669"/>
    <property type="project" value="UniProtKB-SubCell"/>
</dbReference>
<dbReference type="EMBL" id="AXCM01000511">
    <property type="status" value="NOT_ANNOTATED_CDS"/>
    <property type="molecule type" value="Genomic_DNA"/>
</dbReference>
<organism evidence="7 8">
    <name type="scientific">Anopheles culicifacies</name>
    <dbReference type="NCBI Taxonomy" id="139723"/>
    <lineage>
        <taxon>Eukaryota</taxon>
        <taxon>Metazoa</taxon>
        <taxon>Ecdysozoa</taxon>
        <taxon>Arthropoda</taxon>
        <taxon>Hexapoda</taxon>
        <taxon>Insecta</taxon>
        <taxon>Pterygota</taxon>
        <taxon>Neoptera</taxon>
        <taxon>Endopterygota</taxon>
        <taxon>Diptera</taxon>
        <taxon>Nematocera</taxon>
        <taxon>Culicoidea</taxon>
        <taxon>Culicidae</taxon>
        <taxon>Anophelinae</taxon>
        <taxon>Anopheles</taxon>
        <taxon>culicifacies species complex</taxon>
    </lineage>
</organism>
<feature type="transmembrane region" description="Helical" evidence="6">
    <location>
        <begin position="341"/>
        <end position="364"/>
    </location>
</feature>
<comment type="similarity">
    <text evidence="6">Belongs to the insect chemoreceptor superfamily. Gustatory receptor (GR) family.</text>
</comment>
<keyword evidence="2 6" id="KW-1003">Cell membrane</keyword>
<keyword evidence="3 6" id="KW-0812">Transmembrane</keyword>
<keyword evidence="4 6" id="KW-1133">Transmembrane helix</keyword>
<sequence>MGHQCIMGQSVSRWFQAEPYHVFDVMKYSEVLCSAVGVNFYQYVGNPANIIAKLSVARVVNFIMLNLMLVIVAAIHGNIPYEVMNNGSMIVMYGIRALLVGGVLGTSIGIVLIALKWKSTILLLQNIYQLDLKQRFDTSNKERDGRWLDGTVYRDGTVQERIRVLLKLSELHHQLNEIAVQMCEVYGDVFLVNLLVIMTFAAFNIFTLLRVYTSNDPRTIMFAIFNFCGSSFYTMMLMLFISLSRKVSKESKLTGVLIHKAMNNETNGELIQSMVVFSRQIRNRSAVIGSRNVTFDWPFVFEQHVLSKRTPDQVLFVLAILMDVYALVISAKTAFISSDSILLNVGINSSVYLGIMITLAISICNRVAGRRMFRIFETINHVDNMLMSYGYRPNHQLNHILGWIYIGTPILTNGIFFFVGDQSSVNFTALEILTFLRSSGEFPTSLTADPQKAATKEVTDAVATVRFFGDLHEKLSEAIIDFNYCFALQILLMIASAFVPSLGPSLPHLLVGRLASEMDLGRLLVAAPLLIEVITHKQIKRHCGVAKDV</sequence>
<proteinExistence type="inferred from homology"/>
<keyword evidence="6" id="KW-0807">Transducer</keyword>
<evidence type="ECO:0000256" key="3">
    <source>
        <dbReference type="ARBA" id="ARBA00022692"/>
    </source>
</evidence>
<dbReference type="AlphaFoldDB" id="A0A182MQJ8"/>
<reference evidence="7" key="2">
    <citation type="submission" date="2020-05" db="UniProtKB">
        <authorList>
            <consortium name="EnsemblMetazoa"/>
        </authorList>
    </citation>
    <scope>IDENTIFICATION</scope>
    <source>
        <strain evidence="7">A-37</strain>
    </source>
</reference>
<dbReference type="VEuPathDB" id="VectorBase:ACUA023878"/>
<feature type="transmembrane region" description="Helical" evidence="6">
    <location>
        <begin position="482"/>
        <end position="503"/>
    </location>
</feature>
<dbReference type="Pfam" id="PF08395">
    <property type="entry name" value="7tm_7"/>
    <property type="match status" value="1"/>
</dbReference>
<keyword evidence="8" id="KW-1185">Reference proteome</keyword>
<evidence type="ECO:0000256" key="1">
    <source>
        <dbReference type="ARBA" id="ARBA00004651"/>
    </source>
</evidence>
<evidence type="ECO:0000313" key="7">
    <source>
        <dbReference type="EnsemblMetazoa" id="ACUA023878-PA"/>
    </source>
</evidence>
<evidence type="ECO:0000256" key="2">
    <source>
        <dbReference type="ARBA" id="ARBA00022475"/>
    </source>
</evidence>
<comment type="subcellular location">
    <subcellularLocation>
        <location evidence="1 6">Cell membrane</location>
        <topology evidence="1 6">Multi-pass membrane protein</topology>
    </subcellularLocation>
</comment>
<dbReference type="STRING" id="139723.A0A182MQJ8"/>